<dbReference type="CDD" id="cd02230">
    <property type="entry name" value="cupin_HP0902-like"/>
    <property type="match status" value="1"/>
</dbReference>
<comment type="caution">
    <text evidence="2">The sequence shown here is derived from an EMBL/GenBank/DDBJ whole genome shotgun (WGS) entry which is preliminary data.</text>
</comment>
<evidence type="ECO:0000313" key="3">
    <source>
        <dbReference type="Proteomes" id="UP001596298"/>
    </source>
</evidence>
<name>A0ABW2AFS7_9MICO</name>
<dbReference type="EMBL" id="JBHSWH010000001">
    <property type="protein sequence ID" value="MFC6705617.1"/>
    <property type="molecule type" value="Genomic_DNA"/>
</dbReference>
<dbReference type="InterPro" id="IPR011051">
    <property type="entry name" value="RmlC_Cupin_sf"/>
</dbReference>
<accession>A0ABW2AFS7</accession>
<sequence>MTDSAIALGALAAQLLARAGEASSGRATQAIPAAPSGGVLTTVALALIAGQQLSEHENPGEAFLHVIRGRVRLTAGDEAWELGEGDLVAIPQRRHGVVALADSVALLTIAKATS</sequence>
<dbReference type="Pfam" id="PF07883">
    <property type="entry name" value="Cupin_2"/>
    <property type="match status" value="1"/>
</dbReference>
<reference evidence="3" key="1">
    <citation type="journal article" date="2019" name="Int. J. Syst. Evol. Microbiol.">
        <title>The Global Catalogue of Microorganisms (GCM) 10K type strain sequencing project: providing services to taxonomists for standard genome sequencing and annotation.</title>
        <authorList>
            <consortium name="The Broad Institute Genomics Platform"/>
            <consortium name="The Broad Institute Genome Sequencing Center for Infectious Disease"/>
            <person name="Wu L."/>
            <person name="Ma J."/>
        </authorList>
    </citation>
    <scope>NUCLEOTIDE SEQUENCE [LARGE SCALE GENOMIC DNA]</scope>
    <source>
        <strain evidence="3">CCUG 58127</strain>
    </source>
</reference>
<dbReference type="RefSeq" id="WP_382400913.1">
    <property type="nucleotide sequence ID" value="NZ_JBHSWH010000001.1"/>
</dbReference>
<evidence type="ECO:0000313" key="2">
    <source>
        <dbReference type="EMBL" id="MFC6705617.1"/>
    </source>
</evidence>
<evidence type="ECO:0000259" key="1">
    <source>
        <dbReference type="Pfam" id="PF07883"/>
    </source>
</evidence>
<dbReference type="Proteomes" id="UP001596298">
    <property type="component" value="Unassembled WGS sequence"/>
</dbReference>
<dbReference type="InterPro" id="IPR014710">
    <property type="entry name" value="RmlC-like_jellyroll"/>
</dbReference>
<proteinExistence type="predicted"/>
<keyword evidence="3" id="KW-1185">Reference proteome</keyword>
<dbReference type="PANTHER" id="PTHR37694:SF1">
    <property type="entry name" value="SLR8022 PROTEIN"/>
    <property type="match status" value="1"/>
</dbReference>
<feature type="domain" description="Cupin type-2" evidence="1">
    <location>
        <begin position="49"/>
        <end position="103"/>
    </location>
</feature>
<protein>
    <submittedName>
        <fullName evidence="2">Cupin domain-containing protein</fullName>
    </submittedName>
</protein>
<organism evidence="2 3">
    <name type="scientific">Flexivirga alba</name>
    <dbReference type="NCBI Taxonomy" id="702742"/>
    <lineage>
        <taxon>Bacteria</taxon>
        <taxon>Bacillati</taxon>
        <taxon>Actinomycetota</taxon>
        <taxon>Actinomycetes</taxon>
        <taxon>Micrococcales</taxon>
        <taxon>Dermacoccaceae</taxon>
        <taxon>Flexivirga</taxon>
    </lineage>
</organism>
<gene>
    <name evidence="2" type="ORF">ACFQDH_10160</name>
</gene>
<dbReference type="Gene3D" id="2.60.120.10">
    <property type="entry name" value="Jelly Rolls"/>
    <property type="match status" value="1"/>
</dbReference>
<dbReference type="PANTHER" id="PTHR37694">
    <property type="entry name" value="SLR8022 PROTEIN"/>
    <property type="match status" value="1"/>
</dbReference>
<dbReference type="InterPro" id="IPR013096">
    <property type="entry name" value="Cupin_2"/>
</dbReference>
<dbReference type="SUPFAM" id="SSF51182">
    <property type="entry name" value="RmlC-like cupins"/>
    <property type="match status" value="1"/>
</dbReference>